<accession>A0A8H7ZM49</accession>
<protein>
    <submittedName>
        <fullName evidence="2">Uncharacterized protein</fullName>
    </submittedName>
</protein>
<feature type="signal peptide" evidence="1">
    <location>
        <begin position="1"/>
        <end position="36"/>
    </location>
</feature>
<evidence type="ECO:0000313" key="2">
    <source>
        <dbReference type="EMBL" id="KAG5455599.1"/>
    </source>
</evidence>
<gene>
    <name evidence="2" type="ORF">BJ554DRAFT_4934</name>
</gene>
<keyword evidence="1" id="KW-0732">Signal</keyword>
<dbReference type="EMBL" id="JAEFCI010013111">
    <property type="protein sequence ID" value="KAG5455599.1"/>
    <property type="molecule type" value="Genomic_DNA"/>
</dbReference>
<feature type="chain" id="PRO_5034938247" evidence="1">
    <location>
        <begin position="37"/>
        <end position="339"/>
    </location>
</feature>
<sequence>MGAASAARLALARALARALAFFALAAALVAPKPMLAAEQDPAPQLHQRPPPESFAWFVSSAVRSHVNAAKLVVMDVAANFAAAPPHSKMFLLRDHSGVRRQAMAAFRARVAAVVPGFELPVLPGSPSGKAPGAARAGPSLSTNDAAVRAWLVSMADALDVGLQIYLSENPPDSRESWAAWAHRIERLNWALDVVAFDAGDLGDDLTSLAYELYERVCPSRSGEDGDRLLNHRGPPAEPTRIRSLCDRAPGTSCGHLFDYVAQALQMVDFALVDPFERRGAALALILRGGDRFDRCYQDDNVNGRRGGSFADSQQLRHLFAELFYYHNQVSGRYPEREYV</sequence>
<comment type="caution">
    <text evidence="2">The sequence shown here is derived from an EMBL/GenBank/DDBJ whole genome shotgun (WGS) entry which is preliminary data.</text>
</comment>
<keyword evidence="3" id="KW-1185">Reference proteome</keyword>
<dbReference type="Proteomes" id="UP000673691">
    <property type="component" value="Unassembled WGS sequence"/>
</dbReference>
<name>A0A8H7ZM49_9FUNG</name>
<reference evidence="2 3" key="1">
    <citation type="journal article" name="Sci. Rep.">
        <title>Genome-scale phylogenetic analyses confirm Olpidium as the closest living zoosporic fungus to the non-flagellated, terrestrial fungi.</title>
        <authorList>
            <person name="Chang Y."/>
            <person name="Rochon D."/>
            <person name="Sekimoto S."/>
            <person name="Wang Y."/>
            <person name="Chovatia M."/>
            <person name="Sandor L."/>
            <person name="Salamov A."/>
            <person name="Grigoriev I.V."/>
            <person name="Stajich J.E."/>
            <person name="Spatafora J.W."/>
        </authorList>
    </citation>
    <scope>NUCLEOTIDE SEQUENCE [LARGE SCALE GENOMIC DNA]</scope>
    <source>
        <strain evidence="2">S191</strain>
    </source>
</reference>
<evidence type="ECO:0000313" key="3">
    <source>
        <dbReference type="Proteomes" id="UP000673691"/>
    </source>
</evidence>
<proteinExistence type="predicted"/>
<organism evidence="2 3">
    <name type="scientific">Olpidium bornovanus</name>
    <dbReference type="NCBI Taxonomy" id="278681"/>
    <lineage>
        <taxon>Eukaryota</taxon>
        <taxon>Fungi</taxon>
        <taxon>Fungi incertae sedis</taxon>
        <taxon>Olpidiomycota</taxon>
        <taxon>Olpidiomycotina</taxon>
        <taxon>Olpidiomycetes</taxon>
        <taxon>Olpidiales</taxon>
        <taxon>Olpidiaceae</taxon>
        <taxon>Olpidium</taxon>
    </lineage>
</organism>
<dbReference type="AlphaFoldDB" id="A0A8H7ZM49"/>
<evidence type="ECO:0000256" key="1">
    <source>
        <dbReference type="SAM" id="SignalP"/>
    </source>
</evidence>